<dbReference type="EMBL" id="JACGCI010000012">
    <property type="protein sequence ID" value="KAF6760587.1"/>
    <property type="molecule type" value="Genomic_DNA"/>
</dbReference>
<keyword evidence="2" id="KW-1185">Reference proteome</keyword>
<accession>A0A8H6IA53</accession>
<comment type="caution">
    <text evidence="1">The sequence shown here is derived from an EMBL/GenBank/DDBJ whole genome shotgun (WGS) entry which is preliminary data.</text>
</comment>
<dbReference type="OrthoDB" id="66095at2759"/>
<reference evidence="1 2" key="1">
    <citation type="submission" date="2020-07" db="EMBL/GenBank/DDBJ databases">
        <title>Comparative genomics of pyrophilous fungi reveals a link between fire events and developmental genes.</title>
        <authorList>
            <consortium name="DOE Joint Genome Institute"/>
            <person name="Steindorff A.S."/>
            <person name="Carver A."/>
            <person name="Calhoun S."/>
            <person name="Stillman K."/>
            <person name="Liu H."/>
            <person name="Lipzen A."/>
            <person name="Pangilinan J."/>
            <person name="Labutti K."/>
            <person name="Bruns T.D."/>
            <person name="Grigoriev I.V."/>
        </authorList>
    </citation>
    <scope>NUCLEOTIDE SEQUENCE [LARGE SCALE GENOMIC DNA]</scope>
    <source>
        <strain evidence="1 2">CBS 144469</strain>
    </source>
</reference>
<proteinExistence type="predicted"/>
<dbReference type="AlphaFoldDB" id="A0A8H6IA53"/>
<dbReference type="Proteomes" id="UP000521943">
    <property type="component" value="Unassembled WGS sequence"/>
</dbReference>
<protein>
    <submittedName>
        <fullName evidence="1">Uncharacterized protein</fullName>
    </submittedName>
</protein>
<gene>
    <name evidence="1" type="ORF">DFP72DRAFT_76038</name>
</gene>
<sequence>MATFIPTQADVFAARRILLDFVPAELAIMIVDFAEYWPQLTSKREALSGAPSVPGVKRDEEWCYAISAPLPYFPRTITAPRQVKFTLECVAACTYDRVCANDTIFNAAIVKSKDLSKNTLYEPLEANPERHVRAATLSDPGRWLVHDVPYGWAVGSKQEITWDCTSKESALLDSLVCGDRVALMVKGMVCRLSFKFITSSNMYQAPGWMNCIYSVTTEIRYSI</sequence>
<evidence type="ECO:0000313" key="1">
    <source>
        <dbReference type="EMBL" id="KAF6760587.1"/>
    </source>
</evidence>
<evidence type="ECO:0000313" key="2">
    <source>
        <dbReference type="Proteomes" id="UP000521943"/>
    </source>
</evidence>
<name>A0A8H6IA53_9AGAR</name>
<organism evidence="1 2">
    <name type="scientific">Ephemerocybe angulata</name>
    <dbReference type="NCBI Taxonomy" id="980116"/>
    <lineage>
        <taxon>Eukaryota</taxon>
        <taxon>Fungi</taxon>
        <taxon>Dikarya</taxon>
        <taxon>Basidiomycota</taxon>
        <taxon>Agaricomycotina</taxon>
        <taxon>Agaricomycetes</taxon>
        <taxon>Agaricomycetidae</taxon>
        <taxon>Agaricales</taxon>
        <taxon>Agaricineae</taxon>
        <taxon>Psathyrellaceae</taxon>
        <taxon>Ephemerocybe</taxon>
    </lineage>
</organism>